<dbReference type="FunFam" id="3.40.50.970:FF:000012">
    <property type="entry name" value="Pyruvate:ferredoxin (Flavodoxin) oxidoreductase"/>
    <property type="match status" value="1"/>
</dbReference>
<dbReference type="InterPro" id="IPR017896">
    <property type="entry name" value="4Fe4S_Fe-S-bd"/>
</dbReference>
<reference evidence="14 15" key="1">
    <citation type="submission" date="2018-03" db="EMBL/GenBank/DDBJ databases">
        <title>Whole genome sequencing of Histamine producing bacteria.</title>
        <authorList>
            <person name="Butler K."/>
        </authorList>
    </citation>
    <scope>NUCLEOTIDE SEQUENCE [LARGE SCALE GENOMIC DNA]</scope>
    <source>
        <strain evidence="14 15">ATCC 19614</strain>
    </source>
</reference>
<dbReference type="Pfam" id="PF17147">
    <property type="entry name" value="PFOR_II"/>
    <property type="match status" value="1"/>
</dbReference>
<keyword evidence="8 12" id="KW-0411">Iron-sulfur</keyword>
<dbReference type="Gene3D" id="3.40.50.970">
    <property type="match status" value="2"/>
</dbReference>
<dbReference type="NCBIfam" id="TIGR02176">
    <property type="entry name" value="pyruv_ox_red"/>
    <property type="match status" value="1"/>
</dbReference>
<comment type="caution">
    <text evidence="14">The sequence shown here is derived from an EMBL/GenBank/DDBJ whole genome shotgun (WGS) entry which is preliminary data.</text>
</comment>
<comment type="catalytic activity">
    <reaction evidence="9">
        <text>oxidized [flavodoxin] + pyruvate + CoA + 2 H(+) = reduced [flavodoxin] + acetyl-CoA + CO2</text>
        <dbReference type="Rhea" id="RHEA:44140"/>
        <dbReference type="Rhea" id="RHEA-COMP:10622"/>
        <dbReference type="Rhea" id="RHEA-COMP:10623"/>
        <dbReference type="ChEBI" id="CHEBI:15361"/>
        <dbReference type="ChEBI" id="CHEBI:15378"/>
        <dbReference type="ChEBI" id="CHEBI:16526"/>
        <dbReference type="ChEBI" id="CHEBI:57287"/>
        <dbReference type="ChEBI" id="CHEBI:57288"/>
        <dbReference type="ChEBI" id="CHEBI:57618"/>
        <dbReference type="ChEBI" id="CHEBI:58210"/>
    </reaction>
</comment>
<dbReference type="CDD" id="cd03377">
    <property type="entry name" value="TPP_PFOR_PNO"/>
    <property type="match status" value="1"/>
</dbReference>
<dbReference type="Pfam" id="PF10371">
    <property type="entry name" value="EKR"/>
    <property type="match status" value="1"/>
</dbReference>
<evidence type="ECO:0000256" key="5">
    <source>
        <dbReference type="ARBA" id="ARBA00022982"/>
    </source>
</evidence>
<dbReference type="PROSITE" id="PS51379">
    <property type="entry name" value="4FE4S_FER_2"/>
    <property type="match status" value="2"/>
</dbReference>
<name>A0A2T3LET2_9GAMM</name>
<evidence type="ECO:0000259" key="13">
    <source>
        <dbReference type="PROSITE" id="PS51379"/>
    </source>
</evidence>
<dbReference type="Gene3D" id="3.30.70.20">
    <property type="match status" value="1"/>
</dbReference>
<dbReference type="CDD" id="cd07034">
    <property type="entry name" value="TPP_PYR_PFOR_IOR-alpha_like"/>
    <property type="match status" value="1"/>
</dbReference>
<evidence type="ECO:0000313" key="14">
    <source>
        <dbReference type="EMBL" id="PSV49890.1"/>
    </source>
</evidence>
<feature type="binding site" evidence="12">
    <location>
        <position position="704"/>
    </location>
    <ligand>
        <name>[4Fe-4S] cluster</name>
        <dbReference type="ChEBI" id="CHEBI:49883"/>
        <label>2</label>
    </ligand>
</feature>
<dbReference type="SUPFAM" id="SSF52922">
    <property type="entry name" value="TK C-terminal domain-like"/>
    <property type="match status" value="1"/>
</dbReference>
<dbReference type="InterPro" id="IPR017900">
    <property type="entry name" value="4Fe4S_Fe_S_CS"/>
</dbReference>
<evidence type="ECO:0000256" key="10">
    <source>
        <dbReference type="PIRSR" id="PIRSR000159-1"/>
    </source>
</evidence>
<dbReference type="PIRSF" id="PIRSF000159">
    <property type="entry name" value="NifJ"/>
    <property type="match status" value="1"/>
</dbReference>
<dbReference type="EMBL" id="PYOC01000001">
    <property type="protein sequence ID" value="PSV49890.1"/>
    <property type="molecule type" value="Genomic_DNA"/>
</dbReference>
<dbReference type="Gene3D" id="4.10.780.10">
    <property type="entry name" value="Pyruvate-flavodoxin oxidoreductase, EKR domain"/>
    <property type="match status" value="1"/>
</dbReference>
<dbReference type="RefSeq" id="WP_107252488.1">
    <property type="nucleotide sequence ID" value="NZ_PYOC01000001.1"/>
</dbReference>
<dbReference type="SUPFAM" id="SSF54862">
    <property type="entry name" value="4Fe-4S ferredoxins"/>
    <property type="match status" value="1"/>
</dbReference>
<dbReference type="Pfam" id="PF13237">
    <property type="entry name" value="Fer4_10"/>
    <property type="match status" value="1"/>
</dbReference>
<dbReference type="InterPro" id="IPR002869">
    <property type="entry name" value="Pyrv_flavodox_OxRed_cen"/>
</dbReference>
<feature type="binding site" evidence="12">
    <location>
        <position position="756"/>
    </location>
    <ligand>
        <name>[4Fe-4S] cluster</name>
        <dbReference type="ChEBI" id="CHEBI:49883"/>
        <label>2</label>
    </ligand>
</feature>
<dbReference type="Pfam" id="PF01855">
    <property type="entry name" value="POR_N"/>
    <property type="match status" value="1"/>
</dbReference>
<comment type="function">
    <text evidence="9">Oxidoreductase required for the transfer of electrons from pyruvate to flavodoxin.</text>
</comment>
<dbReference type="GO" id="GO:0005506">
    <property type="term" value="F:iron ion binding"/>
    <property type="evidence" value="ECO:0007669"/>
    <property type="project" value="InterPro"/>
</dbReference>
<feature type="binding site" evidence="12">
    <location>
        <position position="760"/>
    </location>
    <ligand>
        <name>[4Fe-4S] cluster</name>
        <dbReference type="ChEBI" id="CHEBI:49883"/>
        <label>1</label>
    </ligand>
</feature>
<dbReference type="Gene3D" id="3.40.50.920">
    <property type="match status" value="1"/>
</dbReference>
<feature type="binding site" evidence="12">
    <location>
        <position position="694"/>
    </location>
    <ligand>
        <name>[4Fe-4S] cluster</name>
        <dbReference type="ChEBI" id="CHEBI:49883"/>
        <label>1</label>
    </ligand>
</feature>
<feature type="binding site" evidence="10">
    <location>
        <begin position="1001"/>
        <end position="1006"/>
    </location>
    <ligand>
        <name>thiamine diphosphate</name>
        <dbReference type="ChEBI" id="CHEBI:58937"/>
    </ligand>
</feature>
<feature type="domain" description="4Fe-4S ferredoxin-type" evidence="13">
    <location>
        <begin position="741"/>
        <end position="770"/>
    </location>
</feature>
<dbReference type="InterPro" id="IPR050722">
    <property type="entry name" value="Pyruvate:ferred/Flavod_OxRd"/>
</dbReference>
<feature type="binding site" evidence="12">
    <location>
        <position position="700"/>
    </location>
    <ligand>
        <name>[4Fe-4S] cluster</name>
        <dbReference type="ChEBI" id="CHEBI:49883"/>
        <label>1</label>
    </ligand>
</feature>
<dbReference type="InterPro" id="IPR029061">
    <property type="entry name" value="THDP-binding"/>
</dbReference>
<feature type="binding site" evidence="10">
    <location>
        <position position="64"/>
    </location>
    <ligand>
        <name>thiamine diphosphate</name>
        <dbReference type="ChEBI" id="CHEBI:58937"/>
    </ligand>
</feature>
<evidence type="ECO:0000256" key="9">
    <source>
        <dbReference type="PIRNR" id="PIRNR000159"/>
    </source>
</evidence>
<dbReference type="InterPro" id="IPR011895">
    <property type="entry name" value="Pyrv_flavodox_OxRed"/>
</dbReference>
<feature type="binding site" evidence="10">
    <location>
        <position position="829"/>
    </location>
    <ligand>
        <name>thiamine diphosphate</name>
        <dbReference type="ChEBI" id="CHEBI:58937"/>
    </ligand>
</feature>
<evidence type="ECO:0000256" key="11">
    <source>
        <dbReference type="PIRSR" id="PIRSR000159-2"/>
    </source>
</evidence>
<dbReference type="PANTHER" id="PTHR32154">
    <property type="entry name" value="PYRUVATE-FLAVODOXIN OXIDOREDUCTASE-RELATED"/>
    <property type="match status" value="1"/>
</dbReference>
<dbReference type="PANTHER" id="PTHR32154:SF0">
    <property type="entry name" value="PYRUVATE-FLAVODOXIN OXIDOREDUCTASE-RELATED"/>
    <property type="match status" value="1"/>
</dbReference>
<protein>
    <recommendedName>
        <fullName evidence="9">Pyruvate-flavodoxin oxidoreductase</fullName>
        <ecNumber evidence="9">1.2.7.-</ecNumber>
    </recommendedName>
</protein>
<feature type="binding site" evidence="12">
    <location>
        <position position="1081"/>
    </location>
    <ligand>
        <name>[4Fe-4S] cluster</name>
        <dbReference type="ChEBI" id="CHEBI:49883"/>
        <label>3</label>
    </ligand>
</feature>
<feature type="domain" description="4Fe-4S ferredoxin-type" evidence="13">
    <location>
        <begin position="685"/>
        <end position="714"/>
    </location>
</feature>
<gene>
    <name evidence="14" type="primary">nifJ</name>
    <name evidence="14" type="ORF">C9J47_04905</name>
</gene>
<dbReference type="GO" id="GO:0044281">
    <property type="term" value="P:small molecule metabolic process"/>
    <property type="evidence" value="ECO:0007669"/>
    <property type="project" value="UniProtKB-ARBA"/>
</dbReference>
<feature type="binding site" evidence="12">
    <location>
        <position position="827"/>
    </location>
    <ligand>
        <name>[4Fe-4S] cluster</name>
        <dbReference type="ChEBI" id="CHEBI:49883"/>
        <label>3</label>
    </ligand>
</feature>
<keyword evidence="3 12" id="KW-0004">4Fe-4S</keyword>
<dbReference type="SMART" id="SM00890">
    <property type="entry name" value="EKR"/>
    <property type="match status" value="1"/>
</dbReference>
<dbReference type="InterPro" id="IPR037112">
    <property type="entry name" value="Pyrv-flavodox_OxR_EKR_sf"/>
</dbReference>
<feature type="binding site" evidence="12">
    <location>
        <position position="753"/>
    </location>
    <ligand>
        <name>[4Fe-4S] cluster</name>
        <dbReference type="ChEBI" id="CHEBI:49883"/>
        <label>2</label>
    </ligand>
</feature>
<dbReference type="InterPro" id="IPR002880">
    <property type="entry name" value="Pyrv_Fd/Flavodoxin_OxRdtase_N"/>
</dbReference>
<dbReference type="SUPFAM" id="SSF53323">
    <property type="entry name" value="Pyruvate-ferredoxin oxidoreductase, PFOR, domain III"/>
    <property type="match status" value="1"/>
</dbReference>
<dbReference type="Pfam" id="PF01558">
    <property type="entry name" value="POR"/>
    <property type="match status" value="1"/>
</dbReference>
<feature type="binding site" evidence="12">
    <location>
        <position position="750"/>
    </location>
    <ligand>
        <name>[4Fe-4S] cluster</name>
        <dbReference type="ChEBI" id="CHEBI:49883"/>
        <label>2</label>
    </ligand>
</feature>
<evidence type="ECO:0000313" key="15">
    <source>
        <dbReference type="Proteomes" id="UP000241803"/>
    </source>
</evidence>
<dbReference type="PROSITE" id="PS00198">
    <property type="entry name" value="4FE4S_FER_1"/>
    <property type="match status" value="2"/>
</dbReference>
<keyword evidence="2 9" id="KW-0813">Transport</keyword>
<dbReference type="SUPFAM" id="SSF52518">
    <property type="entry name" value="Thiamin diphosphate-binding fold (THDP-binding)"/>
    <property type="match status" value="2"/>
</dbReference>
<dbReference type="GO" id="GO:0016903">
    <property type="term" value="F:oxidoreductase activity, acting on the aldehyde or oxo group of donors"/>
    <property type="evidence" value="ECO:0007669"/>
    <property type="project" value="InterPro"/>
</dbReference>
<feature type="binding site" evidence="10">
    <location>
        <position position="852"/>
    </location>
    <ligand>
        <name>thiamine diphosphate</name>
        <dbReference type="ChEBI" id="CHEBI:58937"/>
    </ligand>
</feature>
<feature type="binding site" evidence="12">
    <location>
        <position position="697"/>
    </location>
    <ligand>
        <name>[4Fe-4S] cluster</name>
        <dbReference type="ChEBI" id="CHEBI:49883"/>
        <label>1</label>
    </ligand>
</feature>
<keyword evidence="5 9" id="KW-0249">Electron transport</keyword>
<sequence length="1190" mass="130615">MSHQYKTMDGCTAVTHIAYRTNEVAAIYPITPSSPMAELADQFAAEKKLNLWGDIPNIIEMQSEGGAAGATHGSLQTGALTTTFTASQGLLLMIPNMYKIAGELTSTVFHIAARSLATGALSIFGDHQDVMACNQTGFAMLASSSVQQAHDNALIAQVATLESRVPFMHFFDGFRTSHEVNKIEVISDDVIREMINDEFVIAHRKRALAPERAFIRGTAQNPDIYFQGREAVNPFYKAVPQIVENAMNKFADLTGRQYKPFSYYGDPEATSVMIIMGSGAQTTRLVVDDLNAKGAKLGLIEVHLYRPFAADYFMKTLPVTCQHLVVMDRCKTPGAVAEPLYTDVMSVLAEQCSMGNLAAMPKLTGGRYGLSSKQFTPAMVRAAFDNAISENIIRQFTVGINDDVSFTSLTIDNNYTLEPVNSVRAIIYGWGSDGTVGASKSTIKIIGGIDGKFVQGYYDYDSKKAGSRTVSHLRFGEHLIEAPWMIERASFVGINQFNFLTKFDCLEHAEVGATVLLNSPYNADDVWSQLPYAVQQQIITKKLSLYVLDAMKVAAETNMGRRINTIMQTGFFMLANVFPQQEAIAQIKHSIEVTYARKGQRVIEMNWNAVDHAVSATQKVMVPTTVTSLIGIKETITDQHPVFLQKVTKEVMAMRGDLIPVSEIPADGTFPSGTTQFDKHRQAVSVPSWDPELCIQCGNCSFICPHATIRAKLYRKDALDTAPENFKHADVAARGFPDMAYSIQVYAEDCMGCTLCVDACPAHCATDSNRKALQMAPAVDEWEKQAVNVEFFDDLPLLPINQVDYSTVKGVQFLPPHFQFPASCAGCGETAVVKTISQLFGERLMIANATGCSSIYGGNMPSTPWTQGANGCGPAWSNSLFEDNAEFGLGYRISVDHQEKAARRLLNELQHHIGAELVQAALNADQSSEVGCREQRDRVTEIRQHIHGHPKAAELDSVIDAMVKRSIWLMGGDGWAYDIGYGGLDHALGTSRNINILVMDTEVYSNTGGQASKATPLAATAKFAAGGKPTFRKELGLQAISYGNVYVAQICLNANPQQALQALREAEAYNGPSLILSYSPCIAHGFDMTQARQQAKKAVQSGHWPLYRYNPTLKERGVNPFMLDSLRPSITKADFMDAENRFSNLFKTNPENADAMFAQAQQVALSKWAVFEEMAETNPSWFMPELSALK</sequence>
<dbReference type="AlphaFoldDB" id="A0A2T3LET2"/>
<keyword evidence="14" id="KW-0670">Pyruvate</keyword>
<dbReference type="InterPro" id="IPR019752">
    <property type="entry name" value="Pyrv/ketoisovalerate_OxRed_cat"/>
</dbReference>
<evidence type="ECO:0000256" key="8">
    <source>
        <dbReference type="ARBA" id="ARBA00023014"/>
    </source>
</evidence>
<evidence type="ECO:0000256" key="12">
    <source>
        <dbReference type="PIRSR" id="PIRSR000159-50"/>
    </source>
</evidence>
<feature type="site" description="Important for catalytic activity" evidence="11">
    <location>
        <position position="64"/>
    </location>
</feature>
<keyword evidence="15" id="KW-1185">Reference proteome</keyword>
<evidence type="ECO:0000256" key="4">
    <source>
        <dbReference type="ARBA" id="ARBA00022723"/>
    </source>
</evidence>
<evidence type="ECO:0000256" key="2">
    <source>
        <dbReference type="ARBA" id="ARBA00022448"/>
    </source>
</evidence>
<accession>A0A2T3LET2</accession>
<evidence type="ECO:0000256" key="7">
    <source>
        <dbReference type="ARBA" id="ARBA00023004"/>
    </source>
</evidence>
<evidence type="ECO:0000256" key="3">
    <source>
        <dbReference type="ARBA" id="ARBA00022485"/>
    </source>
</evidence>
<evidence type="ECO:0000256" key="1">
    <source>
        <dbReference type="ARBA" id="ARBA00009032"/>
    </source>
</evidence>
<dbReference type="InterPro" id="IPR009014">
    <property type="entry name" value="Transketo_C/PFOR_II"/>
</dbReference>
<feature type="binding site" evidence="10">
    <location>
        <position position="114"/>
    </location>
    <ligand>
        <name>pyruvate</name>
        <dbReference type="ChEBI" id="CHEBI:15361"/>
    </ligand>
</feature>
<proteinExistence type="inferred from homology"/>
<dbReference type="InterPro" id="IPR033412">
    <property type="entry name" value="PFOR_II"/>
</dbReference>
<evidence type="ECO:0000256" key="6">
    <source>
        <dbReference type="ARBA" id="ARBA00023002"/>
    </source>
</evidence>
<organism evidence="14 15">
    <name type="scientific">Photobacterium indicum</name>
    <dbReference type="NCBI Taxonomy" id="81447"/>
    <lineage>
        <taxon>Bacteria</taxon>
        <taxon>Pseudomonadati</taxon>
        <taxon>Pseudomonadota</taxon>
        <taxon>Gammaproteobacteria</taxon>
        <taxon>Vibrionales</taxon>
        <taxon>Vibrionaceae</taxon>
        <taxon>Photobacterium</taxon>
    </lineage>
</organism>
<feature type="binding site" evidence="12">
    <location>
        <position position="852"/>
    </location>
    <ligand>
        <name>[4Fe-4S] cluster</name>
        <dbReference type="ChEBI" id="CHEBI:49883"/>
        <label>3</label>
    </ligand>
</feature>
<feature type="site" description="Important for catalytic activity" evidence="11">
    <location>
        <position position="114"/>
    </location>
</feature>
<dbReference type="Pfam" id="PF02775">
    <property type="entry name" value="TPP_enzyme_C"/>
    <property type="match status" value="1"/>
</dbReference>
<dbReference type="GO" id="GO:0006979">
    <property type="term" value="P:response to oxidative stress"/>
    <property type="evidence" value="ECO:0007669"/>
    <property type="project" value="TreeGrafter"/>
</dbReference>
<comment type="cofactor">
    <cofactor evidence="12">
        <name>[4Fe-4S] cluster</name>
        <dbReference type="ChEBI" id="CHEBI:49883"/>
    </cofactor>
    <text evidence="12">Binds 3 [4Fe-4S] clusters per subunit.</text>
</comment>
<dbReference type="InterPro" id="IPR019456">
    <property type="entry name" value="Pyrv-flavodox_OxRtase_EKR"/>
</dbReference>
<feature type="site" description="Important for catalytic activity" evidence="11">
    <location>
        <position position="1006"/>
    </location>
</feature>
<feature type="binding site" evidence="10">
    <location>
        <position position="31"/>
    </location>
    <ligand>
        <name>pyruvate</name>
        <dbReference type="ChEBI" id="CHEBI:15361"/>
    </ligand>
</feature>
<dbReference type="Gene3D" id="3.40.920.10">
    <property type="entry name" value="Pyruvate-ferredoxin oxidoreductase, PFOR, domain III"/>
    <property type="match status" value="1"/>
</dbReference>
<dbReference type="GO" id="GO:0030976">
    <property type="term" value="F:thiamine pyrophosphate binding"/>
    <property type="evidence" value="ECO:0007669"/>
    <property type="project" value="InterPro"/>
</dbReference>
<dbReference type="EC" id="1.2.7.-" evidence="9"/>
<keyword evidence="4 12" id="KW-0479">Metal-binding</keyword>
<keyword evidence="6 9" id="KW-0560">Oxidoreductase</keyword>
<dbReference type="GO" id="GO:0022900">
    <property type="term" value="P:electron transport chain"/>
    <property type="evidence" value="ECO:0007669"/>
    <property type="project" value="InterPro"/>
</dbReference>
<comment type="similarity">
    <text evidence="1 9">Belongs to the pyruvate:ferredoxin/flavodoxin oxidoreductase family.</text>
</comment>
<feature type="site" description="Important for catalytic activity" evidence="11">
    <location>
        <position position="31"/>
    </location>
</feature>
<dbReference type="GO" id="GO:0051539">
    <property type="term" value="F:4 iron, 4 sulfur cluster binding"/>
    <property type="evidence" value="ECO:0007669"/>
    <property type="project" value="UniProtKB-KW"/>
</dbReference>
<dbReference type="Proteomes" id="UP000241803">
    <property type="component" value="Unassembled WGS sequence"/>
</dbReference>
<feature type="binding site" evidence="10">
    <location>
        <begin position="972"/>
        <end position="975"/>
    </location>
    <ligand>
        <name>thiamine diphosphate</name>
        <dbReference type="ChEBI" id="CHEBI:58937"/>
    </ligand>
</feature>
<keyword evidence="7 12" id="KW-0408">Iron</keyword>
<feature type="binding site" evidence="12">
    <location>
        <position position="824"/>
    </location>
    <ligand>
        <name>[4Fe-4S] cluster</name>
        <dbReference type="ChEBI" id="CHEBI:49883"/>
        <label>3</label>
    </ligand>
</feature>
<dbReference type="FunFam" id="3.40.50.920:FF:000007">
    <property type="entry name" value="Pyruvate:ferredoxin (Flavodoxin) oxidoreductase"/>
    <property type="match status" value="1"/>
</dbReference>
<dbReference type="InterPro" id="IPR011766">
    <property type="entry name" value="TPP_enzyme_TPP-bd"/>
</dbReference>